<dbReference type="InterPro" id="IPR056647">
    <property type="entry name" value="DUF7745"/>
</dbReference>
<proteinExistence type="predicted"/>
<feature type="domain" description="DUF7745" evidence="1">
    <location>
        <begin position="32"/>
        <end position="96"/>
    </location>
</feature>
<dbReference type="PANTHER" id="PTHR48154:SF1">
    <property type="entry name" value="PROTEIN, PUTATIVE-RELATED"/>
    <property type="match status" value="1"/>
</dbReference>
<dbReference type="Pfam" id="PF24924">
    <property type="entry name" value="DUF7745"/>
    <property type="match status" value="1"/>
</dbReference>
<comment type="caution">
    <text evidence="2">The sequence shown here is derived from an EMBL/GenBank/DDBJ whole genome shotgun (WGS) entry which is preliminary data.</text>
</comment>
<sequence>MDVAKENTNNANIRKKNVRIAVTTSDMGKLLKITRLMTWEAQSAFRKAYGQILDLLLISMETPVLSALSQFWNSSIRAFELPELDIVPTIEEYSVMI</sequence>
<evidence type="ECO:0000259" key="1">
    <source>
        <dbReference type="Pfam" id="PF24924"/>
    </source>
</evidence>
<organism evidence="2 3">
    <name type="scientific">Stylosanthes scabra</name>
    <dbReference type="NCBI Taxonomy" id="79078"/>
    <lineage>
        <taxon>Eukaryota</taxon>
        <taxon>Viridiplantae</taxon>
        <taxon>Streptophyta</taxon>
        <taxon>Embryophyta</taxon>
        <taxon>Tracheophyta</taxon>
        <taxon>Spermatophyta</taxon>
        <taxon>Magnoliopsida</taxon>
        <taxon>eudicotyledons</taxon>
        <taxon>Gunneridae</taxon>
        <taxon>Pentapetalae</taxon>
        <taxon>rosids</taxon>
        <taxon>fabids</taxon>
        <taxon>Fabales</taxon>
        <taxon>Fabaceae</taxon>
        <taxon>Papilionoideae</taxon>
        <taxon>50 kb inversion clade</taxon>
        <taxon>dalbergioids sensu lato</taxon>
        <taxon>Dalbergieae</taxon>
        <taxon>Pterocarpus clade</taxon>
        <taxon>Stylosanthes</taxon>
    </lineage>
</organism>
<dbReference type="EMBL" id="JASCZI010154570">
    <property type="protein sequence ID" value="MED6178064.1"/>
    <property type="molecule type" value="Genomic_DNA"/>
</dbReference>
<dbReference type="PANTHER" id="PTHR48154">
    <property type="entry name" value="PROTEIN, PUTATIVE-RELATED"/>
    <property type="match status" value="1"/>
</dbReference>
<keyword evidence="3" id="KW-1185">Reference proteome</keyword>
<reference evidence="2 3" key="1">
    <citation type="journal article" date="2023" name="Plants (Basel)">
        <title>Bridging the Gap: Combining Genomics and Transcriptomics Approaches to Understand Stylosanthes scabra, an Orphan Legume from the Brazilian Caatinga.</title>
        <authorList>
            <person name="Ferreira-Neto J.R.C."/>
            <person name="da Silva M.D."/>
            <person name="Binneck E."/>
            <person name="de Melo N.F."/>
            <person name="da Silva R.H."/>
            <person name="de Melo A.L.T.M."/>
            <person name="Pandolfi V."/>
            <person name="Bustamante F.O."/>
            <person name="Brasileiro-Vidal A.C."/>
            <person name="Benko-Iseppon A.M."/>
        </authorList>
    </citation>
    <scope>NUCLEOTIDE SEQUENCE [LARGE SCALE GENOMIC DNA]</scope>
    <source>
        <tissue evidence="2">Leaves</tissue>
    </source>
</reference>
<gene>
    <name evidence="2" type="ORF">PIB30_104151</name>
</gene>
<evidence type="ECO:0000313" key="2">
    <source>
        <dbReference type="EMBL" id="MED6178064.1"/>
    </source>
</evidence>
<dbReference type="Proteomes" id="UP001341840">
    <property type="component" value="Unassembled WGS sequence"/>
</dbReference>
<name>A0ABU6VYC4_9FABA</name>
<protein>
    <recommendedName>
        <fullName evidence="1">DUF7745 domain-containing protein</fullName>
    </recommendedName>
</protein>
<evidence type="ECO:0000313" key="3">
    <source>
        <dbReference type="Proteomes" id="UP001341840"/>
    </source>
</evidence>
<feature type="non-terminal residue" evidence="2">
    <location>
        <position position="97"/>
    </location>
</feature>
<accession>A0ABU6VYC4</accession>